<protein>
    <submittedName>
        <fullName evidence="1">Uncharacterized protein</fullName>
    </submittedName>
</protein>
<evidence type="ECO:0000313" key="1">
    <source>
        <dbReference type="EMBL" id="ACF81534.1"/>
    </source>
</evidence>
<name>B4FHE1_MAIZE</name>
<accession>B4FHE1</accession>
<dbReference type="AlphaFoldDB" id="B4FHE1"/>
<reference evidence="1" key="1">
    <citation type="journal article" date="2009" name="PLoS Genet.">
        <title>Sequencing, mapping, and analysis of 27,455 maize full-length cDNAs.</title>
        <authorList>
            <person name="Soderlund C."/>
            <person name="Descour A."/>
            <person name="Kudrna D."/>
            <person name="Bomhoff M."/>
            <person name="Boyd L."/>
            <person name="Currie J."/>
            <person name="Angelova A."/>
            <person name="Collura K."/>
            <person name="Wissotski M."/>
            <person name="Ashley E."/>
            <person name="Morrow D."/>
            <person name="Fernandes J."/>
            <person name="Walbot V."/>
            <person name="Yu Y."/>
        </authorList>
    </citation>
    <scope>NUCLEOTIDE SEQUENCE</scope>
    <source>
        <strain evidence="1">B73</strain>
    </source>
</reference>
<sequence>MTCIIPQLYPDVSVICCRDVVDSAVCLEACVSSRCNISEQVLQHPNGVTT</sequence>
<organism evidence="1">
    <name type="scientific">Zea mays</name>
    <name type="common">Maize</name>
    <dbReference type="NCBI Taxonomy" id="4577"/>
    <lineage>
        <taxon>Eukaryota</taxon>
        <taxon>Viridiplantae</taxon>
        <taxon>Streptophyta</taxon>
        <taxon>Embryophyta</taxon>
        <taxon>Tracheophyta</taxon>
        <taxon>Spermatophyta</taxon>
        <taxon>Magnoliopsida</taxon>
        <taxon>Liliopsida</taxon>
        <taxon>Poales</taxon>
        <taxon>Poaceae</taxon>
        <taxon>PACMAD clade</taxon>
        <taxon>Panicoideae</taxon>
        <taxon>Andropogonodae</taxon>
        <taxon>Andropogoneae</taxon>
        <taxon>Tripsacinae</taxon>
        <taxon>Zea</taxon>
    </lineage>
</organism>
<dbReference type="EMBL" id="BT036529">
    <property type="protein sequence ID" value="ACF81534.1"/>
    <property type="molecule type" value="mRNA"/>
</dbReference>
<proteinExistence type="evidence at transcript level"/>